<dbReference type="EMBL" id="MN234170">
    <property type="protein sequence ID" value="QFG08935.1"/>
    <property type="molecule type" value="Genomic_DNA"/>
</dbReference>
<reference evidence="1 2" key="1">
    <citation type="submission" date="2019-07" db="EMBL/GenBank/DDBJ databases">
        <authorList>
            <person name="Garlena R.A."/>
            <person name="Russell D.A."/>
            <person name="Pope W.H."/>
            <person name="Jacobs-Sera D."/>
            <person name="Hatfull G.F."/>
        </authorList>
    </citation>
    <scope>NUCLEOTIDE SEQUENCE [LARGE SCALE GENOMIC DNA]</scope>
</reference>
<dbReference type="GeneID" id="80019516"/>
<keyword evidence="2" id="KW-1185">Reference proteome</keyword>
<protein>
    <submittedName>
        <fullName evidence="1">Uncharacterized protein</fullName>
    </submittedName>
</protein>
<sequence length="44" mass="5206">MTDQQRAEWIARQTARFQPGDLDAGLEVVRRRLRRNRIETPRAA</sequence>
<evidence type="ECO:0000313" key="1">
    <source>
        <dbReference type="EMBL" id="QFG08935.1"/>
    </source>
</evidence>
<dbReference type="KEGG" id="vg:80019516"/>
<evidence type="ECO:0000313" key="2">
    <source>
        <dbReference type="Proteomes" id="UP000326279"/>
    </source>
</evidence>
<accession>A0A5J6TEA8</accession>
<dbReference type="RefSeq" id="YP_010754914.1">
    <property type="nucleotide sequence ID" value="NC_073465.1"/>
</dbReference>
<proteinExistence type="predicted"/>
<organism evidence="1 2">
    <name type="scientific">Mycobacterium phage MalagasyRose</name>
    <dbReference type="NCBI Taxonomy" id="2599870"/>
    <lineage>
        <taxon>Viruses</taxon>
        <taxon>Duplodnaviria</taxon>
        <taxon>Heunggongvirae</taxon>
        <taxon>Uroviricota</taxon>
        <taxon>Caudoviricetes</taxon>
        <taxon>Malagasyrosevirus</taxon>
        <taxon>Malagasyrosevirus malagasyrose</taxon>
    </lineage>
</organism>
<dbReference type="Proteomes" id="UP000326279">
    <property type="component" value="Segment"/>
</dbReference>
<name>A0A5J6TEA8_9CAUD</name>
<gene>
    <name evidence="1" type="primary">42</name>
    <name evidence="1" type="ORF">PBI_MALAGASYROSE_42</name>
</gene>